<reference evidence="1 2" key="1">
    <citation type="journal article" date="2021" name="Sci. Rep.">
        <title>Chromosome anchoring in Senegalese sole (Solea senegalensis) reveals sex-associated markers and genome rearrangements in flatfish.</title>
        <authorList>
            <person name="Guerrero-Cozar I."/>
            <person name="Gomez-Garrido J."/>
            <person name="Berbel C."/>
            <person name="Martinez-Blanch J.F."/>
            <person name="Alioto T."/>
            <person name="Claros M.G."/>
            <person name="Gagnaire P.A."/>
            <person name="Manchado M."/>
        </authorList>
    </citation>
    <scope>NUCLEOTIDE SEQUENCE [LARGE SCALE GENOMIC DNA]</scope>
    <source>
        <strain evidence="1">Sse05_10M</strain>
    </source>
</reference>
<evidence type="ECO:0000313" key="2">
    <source>
        <dbReference type="Proteomes" id="UP000693946"/>
    </source>
</evidence>
<accession>A0AAV6R3F7</accession>
<proteinExistence type="predicted"/>
<organism evidence="1 2">
    <name type="scientific">Solea senegalensis</name>
    <name type="common">Senegalese sole</name>
    <dbReference type="NCBI Taxonomy" id="28829"/>
    <lineage>
        <taxon>Eukaryota</taxon>
        <taxon>Metazoa</taxon>
        <taxon>Chordata</taxon>
        <taxon>Craniata</taxon>
        <taxon>Vertebrata</taxon>
        <taxon>Euteleostomi</taxon>
        <taxon>Actinopterygii</taxon>
        <taxon>Neopterygii</taxon>
        <taxon>Teleostei</taxon>
        <taxon>Neoteleostei</taxon>
        <taxon>Acanthomorphata</taxon>
        <taxon>Carangaria</taxon>
        <taxon>Pleuronectiformes</taxon>
        <taxon>Pleuronectoidei</taxon>
        <taxon>Soleidae</taxon>
        <taxon>Solea</taxon>
    </lineage>
</organism>
<sequence length="145" mass="15501">MWLWQSGGVADLLPLMTLVISNTCGSSSSPAPDEQSGAFLSLCRLSHQRQIVFALLVVTSMTSTVIFKTLTPGILTTGVVLLHVVPQVATSPASPTMISRTSMICPDNTSRSLEPPLSRFTIVSLFLPASPHSLTLTLGSQLHRQ</sequence>
<dbReference type="EMBL" id="JAGKHQ010000014">
    <property type="protein sequence ID" value="KAG7499123.1"/>
    <property type="molecule type" value="Genomic_DNA"/>
</dbReference>
<name>A0AAV6R3F7_SOLSE</name>
<evidence type="ECO:0000313" key="1">
    <source>
        <dbReference type="EMBL" id="KAG7499123.1"/>
    </source>
</evidence>
<dbReference type="Proteomes" id="UP000693946">
    <property type="component" value="Linkage Group LG21"/>
</dbReference>
<dbReference type="AlphaFoldDB" id="A0AAV6R3F7"/>
<comment type="caution">
    <text evidence="1">The sequence shown here is derived from an EMBL/GenBank/DDBJ whole genome shotgun (WGS) entry which is preliminary data.</text>
</comment>
<keyword evidence="2" id="KW-1185">Reference proteome</keyword>
<gene>
    <name evidence="1" type="ORF">JOB18_029667</name>
</gene>
<protein>
    <submittedName>
        <fullName evidence="1">Uncharacterized protein</fullName>
    </submittedName>
</protein>